<sequence>MYSRCRPGVIRRNGKWVLDVLHTTAWAWCRREVLAVRSLDPLNPGTRRRLRCWALAIVRARRWCGELFQWL</sequence>
<feature type="non-terminal residue" evidence="1">
    <location>
        <position position="1"/>
    </location>
</feature>
<dbReference type="EMBL" id="RWGY01000007">
    <property type="protein sequence ID" value="TVU39495.1"/>
    <property type="molecule type" value="Genomic_DNA"/>
</dbReference>
<dbReference type="AlphaFoldDB" id="A0A5J9VV79"/>
<dbReference type="Gramene" id="TVU39495">
    <property type="protein sequence ID" value="TVU39495"/>
    <property type="gene ID" value="EJB05_12917"/>
</dbReference>
<proteinExistence type="predicted"/>
<dbReference type="Proteomes" id="UP000324897">
    <property type="component" value="Chromosome 4"/>
</dbReference>
<evidence type="ECO:0000313" key="1">
    <source>
        <dbReference type="EMBL" id="TVU39495.1"/>
    </source>
</evidence>
<reference evidence="1 2" key="1">
    <citation type="journal article" date="2019" name="Sci. Rep.">
        <title>A high-quality genome of Eragrostis curvula grass provides insights into Poaceae evolution and supports new strategies to enhance forage quality.</title>
        <authorList>
            <person name="Carballo J."/>
            <person name="Santos B.A.C.M."/>
            <person name="Zappacosta D."/>
            <person name="Garbus I."/>
            <person name="Selva J.P."/>
            <person name="Gallo C.A."/>
            <person name="Diaz A."/>
            <person name="Albertini E."/>
            <person name="Caccamo M."/>
            <person name="Echenique V."/>
        </authorList>
    </citation>
    <scope>NUCLEOTIDE SEQUENCE [LARGE SCALE GENOMIC DNA]</scope>
    <source>
        <strain evidence="2">cv. Victoria</strain>
        <tissue evidence="1">Leaf</tissue>
    </source>
</reference>
<evidence type="ECO:0000313" key="2">
    <source>
        <dbReference type="Proteomes" id="UP000324897"/>
    </source>
</evidence>
<accession>A0A5J9VV79</accession>
<keyword evidence="2" id="KW-1185">Reference proteome</keyword>
<comment type="caution">
    <text evidence="1">The sequence shown here is derived from an EMBL/GenBank/DDBJ whole genome shotgun (WGS) entry which is preliminary data.</text>
</comment>
<organism evidence="1 2">
    <name type="scientific">Eragrostis curvula</name>
    <name type="common">weeping love grass</name>
    <dbReference type="NCBI Taxonomy" id="38414"/>
    <lineage>
        <taxon>Eukaryota</taxon>
        <taxon>Viridiplantae</taxon>
        <taxon>Streptophyta</taxon>
        <taxon>Embryophyta</taxon>
        <taxon>Tracheophyta</taxon>
        <taxon>Spermatophyta</taxon>
        <taxon>Magnoliopsida</taxon>
        <taxon>Liliopsida</taxon>
        <taxon>Poales</taxon>
        <taxon>Poaceae</taxon>
        <taxon>PACMAD clade</taxon>
        <taxon>Chloridoideae</taxon>
        <taxon>Eragrostideae</taxon>
        <taxon>Eragrostidinae</taxon>
        <taxon>Eragrostis</taxon>
    </lineage>
</organism>
<name>A0A5J9VV79_9POAL</name>
<protein>
    <submittedName>
        <fullName evidence="1">Uncharacterized protein</fullName>
    </submittedName>
</protein>
<gene>
    <name evidence="1" type="ORF">EJB05_12917</name>
</gene>